<dbReference type="STRING" id="104452.A0A0L7KQ11"/>
<comment type="similarity">
    <text evidence="4">Belongs to the cytochrome P450 family.</text>
</comment>
<dbReference type="GO" id="GO:0016712">
    <property type="term" value="F:oxidoreductase activity, acting on paired donors, with incorporation or reduction of molecular oxygen, reduced flavin or flavoprotein as one donor, and incorporation of one atom of oxygen"/>
    <property type="evidence" value="ECO:0007669"/>
    <property type="project" value="UniProtKB-EC"/>
</dbReference>
<proteinExistence type="inferred from homology"/>
<accession>A0A0L7KQ11</accession>
<dbReference type="InterPro" id="IPR036396">
    <property type="entry name" value="Cyt_P450_sf"/>
</dbReference>
<comment type="cofactor">
    <cofactor evidence="1">
        <name>heme</name>
        <dbReference type="ChEBI" id="CHEBI:30413"/>
    </cofactor>
</comment>
<comment type="caution">
    <text evidence="16">The sequence shown here is derived from an EMBL/GenBank/DDBJ whole genome shotgun (WGS) entry which is preliminary data.</text>
</comment>
<evidence type="ECO:0000256" key="6">
    <source>
        <dbReference type="ARBA" id="ARBA00022617"/>
    </source>
</evidence>
<dbReference type="Proteomes" id="UP000037510">
    <property type="component" value="Unassembled WGS sequence"/>
</dbReference>
<evidence type="ECO:0000256" key="7">
    <source>
        <dbReference type="ARBA" id="ARBA00022723"/>
    </source>
</evidence>
<dbReference type="Pfam" id="PF00067">
    <property type="entry name" value="p450"/>
    <property type="match status" value="2"/>
</dbReference>
<reference evidence="16 17" key="1">
    <citation type="journal article" date="2015" name="Genome Biol. Evol.">
        <title>The genome of winter moth (Operophtera brumata) provides a genomic perspective on sexual dimorphism and phenology.</title>
        <authorList>
            <person name="Derks M.F."/>
            <person name="Smit S."/>
            <person name="Salis L."/>
            <person name="Schijlen E."/>
            <person name="Bossers A."/>
            <person name="Mateman C."/>
            <person name="Pijl A.S."/>
            <person name="de Ridder D."/>
            <person name="Groenen M.A."/>
            <person name="Visser M.E."/>
            <person name="Megens H.J."/>
        </authorList>
    </citation>
    <scope>NUCLEOTIDE SEQUENCE [LARGE SCALE GENOMIC DNA]</scope>
    <source>
        <strain evidence="16">WM2013NL</strain>
        <tissue evidence="16">Head and thorax</tissue>
    </source>
</reference>
<dbReference type="GO" id="GO:0005506">
    <property type="term" value="F:iron ion binding"/>
    <property type="evidence" value="ECO:0007669"/>
    <property type="project" value="InterPro"/>
</dbReference>
<dbReference type="PRINTS" id="PR00464">
    <property type="entry name" value="EP450II"/>
</dbReference>
<dbReference type="AlphaFoldDB" id="A0A0L7KQ11"/>
<keyword evidence="15" id="KW-0812">Transmembrane</keyword>
<evidence type="ECO:0000313" key="17">
    <source>
        <dbReference type="Proteomes" id="UP000037510"/>
    </source>
</evidence>
<keyword evidence="15" id="KW-1133">Transmembrane helix</keyword>
<dbReference type="SUPFAM" id="SSF48264">
    <property type="entry name" value="Cytochrome P450"/>
    <property type="match status" value="1"/>
</dbReference>
<keyword evidence="7" id="KW-0479">Metal-binding</keyword>
<evidence type="ECO:0000256" key="4">
    <source>
        <dbReference type="ARBA" id="ARBA00010617"/>
    </source>
</evidence>
<protein>
    <recommendedName>
        <fullName evidence="5">unspecific monooxygenase</fullName>
        <ecNumber evidence="5">1.14.14.1</ecNumber>
    </recommendedName>
</protein>
<evidence type="ECO:0000256" key="1">
    <source>
        <dbReference type="ARBA" id="ARBA00001971"/>
    </source>
</evidence>
<keyword evidence="10" id="KW-0560">Oxidoreductase</keyword>
<keyword evidence="8" id="KW-0256">Endoplasmic reticulum</keyword>
<organism evidence="16 17">
    <name type="scientific">Operophtera brumata</name>
    <name type="common">Winter moth</name>
    <name type="synonym">Phalaena brumata</name>
    <dbReference type="NCBI Taxonomy" id="104452"/>
    <lineage>
        <taxon>Eukaryota</taxon>
        <taxon>Metazoa</taxon>
        <taxon>Ecdysozoa</taxon>
        <taxon>Arthropoda</taxon>
        <taxon>Hexapoda</taxon>
        <taxon>Insecta</taxon>
        <taxon>Pterygota</taxon>
        <taxon>Neoptera</taxon>
        <taxon>Endopterygota</taxon>
        <taxon>Lepidoptera</taxon>
        <taxon>Glossata</taxon>
        <taxon>Ditrysia</taxon>
        <taxon>Geometroidea</taxon>
        <taxon>Geometridae</taxon>
        <taxon>Larentiinae</taxon>
        <taxon>Operophtera</taxon>
    </lineage>
</organism>
<sequence>MTFLIILTYERIFLTVAVALLIYLWFQHKFTYWSRRGVSGPTPVFPFGNIKDVISKKQQFFQPYIDSYFKYKHLPYVGMYSFHRPVLLINDLDIAKQILVKDFEHFQSRGTYSGGIGDRLAANLFNIYGNRWKSLRLKMTPTFTPGKLKTMFRIVEDIANQALHYVSMLQSNGEAIDFSDFYSKYAMEIIGSIGFGVECSGFKNPKSDFYVLGHEYFDHKSFYWRTIRAFAFFAPDLFHSLKIRRISSQIEDFYYGIVKNTVEHREHHNYRRNDFLQSLIELKNGQVIDEKGTVNSTDYKLPNTNLLIEKDTLVFVPIHAIHMDPEIFPNPEKFDPERFTPENKAKLHPCHWMPVDLKSTKVYE</sequence>
<dbReference type="Gene3D" id="1.10.630.10">
    <property type="entry name" value="Cytochrome P450"/>
    <property type="match status" value="2"/>
</dbReference>
<comment type="subcellular location">
    <subcellularLocation>
        <location evidence="3">Endoplasmic reticulum membrane</location>
        <topology evidence="3">Peripheral membrane protein</topology>
    </subcellularLocation>
    <subcellularLocation>
        <location evidence="2">Microsome membrane</location>
        <topology evidence="2">Peripheral membrane protein</topology>
    </subcellularLocation>
</comment>
<evidence type="ECO:0000256" key="3">
    <source>
        <dbReference type="ARBA" id="ARBA00004406"/>
    </source>
</evidence>
<dbReference type="EMBL" id="JTDY01007204">
    <property type="protein sequence ID" value="KOB65377.1"/>
    <property type="molecule type" value="Genomic_DNA"/>
</dbReference>
<evidence type="ECO:0000313" key="16">
    <source>
        <dbReference type="EMBL" id="KOB65377.1"/>
    </source>
</evidence>
<evidence type="ECO:0000256" key="12">
    <source>
        <dbReference type="ARBA" id="ARBA00023033"/>
    </source>
</evidence>
<dbReference type="PANTHER" id="PTHR24292">
    <property type="entry name" value="CYTOCHROME P450"/>
    <property type="match status" value="1"/>
</dbReference>
<evidence type="ECO:0000256" key="5">
    <source>
        <dbReference type="ARBA" id="ARBA00012109"/>
    </source>
</evidence>
<dbReference type="GO" id="GO:0020037">
    <property type="term" value="F:heme binding"/>
    <property type="evidence" value="ECO:0007669"/>
    <property type="project" value="InterPro"/>
</dbReference>
<dbReference type="InterPro" id="IPR002402">
    <property type="entry name" value="Cyt_P450_E_grp-II"/>
</dbReference>
<evidence type="ECO:0000256" key="8">
    <source>
        <dbReference type="ARBA" id="ARBA00022824"/>
    </source>
</evidence>
<keyword evidence="17" id="KW-1185">Reference proteome</keyword>
<dbReference type="PANTHER" id="PTHR24292:SF93">
    <property type="entry name" value="CYTOCHROME P450 310A1-RELATED"/>
    <property type="match status" value="1"/>
</dbReference>
<keyword evidence="9" id="KW-0492">Microsome</keyword>
<evidence type="ECO:0000256" key="10">
    <source>
        <dbReference type="ARBA" id="ARBA00023002"/>
    </source>
</evidence>
<name>A0A0L7KQ11_OPEBR</name>
<evidence type="ECO:0000256" key="13">
    <source>
        <dbReference type="ARBA" id="ARBA00023136"/>
    </source>
</evidence>
<dbReference type="EC" id="1.14.14.1" evidence="5"/>
<keyword evidence="12" id="KW-0503">Monooxygenase</keyword>
<evidence type="ECO:0000256" key="15">
    <source>
        <dbReference type="SAM" id="Phobius"/>
    </source>
</evidence>
<keyword evidence="11" id="KW-0408">Iron</keyword>
<dbReference type="InterPro" id="IPR050476">
    <property type="entry name" value="Insect_CytP450_Detox"/>
</dbReference>
<evidence type="ECO:0000256" key="14">
    <source>
        <dbReference type="ARBA" id="ARBA00047827"/>
    </source>
</evidence>
<keyword evidence="6" id="KW-0349">Heme</keyword>
<evidence type="ECO:0000256" key="2">
    <source>
        <dbReference type="ARBA" id="ARBA00004174"/>
    </source>
</evidence>
<feature type="transmembrane region" description="Helical" evidence="15">
    <location>
        <begin position="6"/>
        <end position="26"/>
    </location>
</feature>
<evidence type="ECO:0000256" key="9">
    <source>
        <dbReference type="ARBA" id="ARBA00022848"/>
    </source>
</evidence>
<keyword evidence="13 15" id="KW-0472">Membrane</keyword>
<comment type="catalytic activity">
    <reaction evidence="14">
        <text>an organic molecule + reduced [NADPH--hemoprotein reductase] + O2 = an alcohol + oxidized [NADPH--hemoprotein reductase] + H2O + H(+)</text>
        <dbReference type="Rhea" id="RHEA:17149"/>
        <dbReference type="Rhea" id="RHEA-COMP:11964"/>
        <dbReference type="Rhea" id="RHEA-COMP:11965"/>
        <dbReference type="ChEBI" id="CHEBI:15377"/>
        <dbReference type="ChEBI" id="CHEBI:15378"/>
        <dbReference type="ChEBI" id="CHEBI:15379"/>
        <dbReference type="ChEBI" id="CHEBI:30879"/>
        <dbReference type="ChEBI" id="CHEBI:57618"/>
        <dbReference type="ChEBI" id="CHEBI:58210"/>
        <dbReference type="ChEBI" id="CHEBI:142491"/>
        <dbReference type="EC" id="1.14.14.1"/>
    </reaction>
</comment>
<dbReference type="GO" id="GO:0005789">
    <property type="term" value="C:endoplasmic reticulum membrane"/>
    <property type="evidence" value="ECO:0007669"/>
    <property type="project" value="UniProtKB-SubCell"/>
</dbReference>
<gene>
    <name evidence="16" type="ORF">OBRU01_16922</name>
</gene>
<evidence type="ECO:0000256" key="11">
    <source>
        <dbReference type="ARBA" id="ARBA00023004"/>
    </source>
</evidence>
<dbReference type="InterPro" id="IPR001128">
    <property type="entry name" value="Cyt_P450"/>
</dbReference>